<proteinExistence type="predicted"/>
<evidence type="ECO:0000313" key="2">
    <source>
        <dbReference type="EMBL" id="ERN08130.1"/>
    </source>
</evidence>
<gene>
    <name evidence="2" type="ORF">AMTR_s00018p00086050</name>
</gene>
<name>W1PLV0_AMBTC</name>
<feature type="compositionally biased region" description="Basic residues" evidence="1">
    <location>
        <begin position="48"/>
        <end position="60"/>
    </location>
</feature>
<reference evidence="3" key="1">
    <citation type="journal article" date="2013" name="Science">
        <title>The Amborella genome and the evolution of flowering plants.</title>
        <authorList>
            <consortium name="Amborella Genome Project"/>
        </authorList>
    </citation>
    <scope>NUCLEOTIDE SEQUENCE [LARGE SCALE GENOMIC DNA]</scope>
</reference>
<dbReference type="Proteomes" id="UP000017836">
    <property type="component" value="Unassembled WGS sequence"/>
</dbReference>
<dbReference type="EMBL" id="KI393569">
    <property type="protein sequence ID" value="ERN08130.1"/>
    <property type="molecule type" value="Genomic_DNA"/>
</dbReference>
<evidence type="ECO:0000313" key="3">
    <source>
        <dbReference type="Proteomes" id="UP000017836"/>
    </source>
</evidence>
<accession>W1PLV0</accession>
<dbReference type="HOGENOM" id="CLU_2295453_0_0_1"/>
<keyword evidence="3" id="KW-1185">Reference proteome</keyword>
<dbReference type="Gramene" id="ERN08130">
    <property type="protein sequence ID" value="ERN08130"/>
    <property type="gene ID" value="AMTR_s00018p00086050"/>
</dbReference>
<sequence>MLNDLYGMLLSQEIQLSNQHAIMLDIGSPWVNLATQEGGGSQFPNRGHGGRGRGHGRGQGHGRALLHGPTKDGLYQLKLAKKRNNKSTGSAFLGVKVARTK</sequence>
<organism evidence="2 3">
    <name type="scientific">Amborella trichopoda</name>
    <dbReference type="NCBI Taxonomy" id="13333"/>
    <lineage>
        <taxon>Eukaryota</taxon>
        <taxon>Viridiplantae</taxon>
        <taxon>Streptophyta</taxon>
        <taxon>Embryophyta</taxon>
        <taxon>Tracheophyta</taxon>
        <taxon>Spermatophyta</taxon>
        <taxon>Magnoliopsida</taxon>
        <taxon>Amborellales</taxon>
        <taxon>Amborellaceae</taxon>
        <taxon>Amborella</taxon>
    </lineage>
</organism>
<dbReference type="AlphaFoldDB" id="W1PLV0"/>
<protein>
    <submittedName>
        <fullName evidence="2">Uncharacterized protein</fullName>
    </submittedName>
</protein>
<evidence type="ECO:0000256" key="1">
    <source>
        <dbReference type="SAM" id="MobiDB-lite"/>
    </source>
</evidence>
<feature type="region of interest" description="Disordered" evidence="1">
    <location>
        <begin position="37"/>
        <end position="69"/>
    </location>
</feature>